<feature type="chain" id="PRO_5046447763" evidence="2">
    <location>
        <begin position="28"/>
        <end position="942"/>
    </location>
</feature>
<dbReference type="InterPro" id="IPR005000">
    <property type="entry name" value="Aldolase/citrate-lyase_domain"/>
</dbReference>
<evidence type="ECO:0000256" key="1">
    <source>
        <dbReference type="ARBA" id="ARBA00022723"/>
    </source>
</evidence>
<gene>
    <name evidence="4" type="ORF">MAR_016831</name>
</gene>
<dbReference type="Proteomes" id="UP001164746">
    <property type="component" value="Chromosome 6"/>
</dbReference>
<dbReference type="PANTHER" id="PTHR11105:SF0">
    <property type="entry name" value="CITRAMALYL-COA LYASE, MITOCHONDRIAL"/>
    <property type="match status" value="1"/>
</dbReference>
<reference evidence="4" key="1">
    <citation type="submission" date="2022-11" db="EMBL/GenBank/DDBJ databases">
        <title>Centuries of genome instability and evolution in soft-shell clam transmissible cancer (bioRxiv).</title>
        <authorList>
            <person name="Hart S.F.M."/>
            <person name="Yonemitsu M.A."/>
            <person name="Giersch R.M."/>
            <person name="Beal B.F."/>
            <person name="Arriagada G."/>
            <person name="Davis B.W."/>
            <person name="Ostrander E.A."/>
            <person name="Goff S.P."/>
            <person name="Metzger M.J."/>
        </authorList>
    </citation>
    <scope>NUCLEOTIDE SEQUENCE</scope>
    <source>
        <strain evidence="4">MELC-2E11</strain>
        <tissue evidence="4">Siphon/mantle</tissue>
    </source>
</reference>
<organism evidence="4 5">
    <name type="scientific">Mya arenaria</name>
    <name type="common">Soft-shell clam</name>
    <dbReference type="NCBI Taxonomy" id="6604"/>
    <lineage>
        <taxon>Eukaryota</taxon>
        <taxon>Metazoa</taxon>
        <taxon>Spiralia</taxon>
        <taxon>Lophotrochozoa</taxon>
        <taxon>Mollusca</taxon>
        <taxon>Bivalvia</taxon>
        <taxon>Autobranchia</taxon>
        <taxon>Heteroconchia</taxon>
        <taxon>Euheterodonta</taxon>
        <taxon>Imparidentia</taxon>
        <taxon>Neoheterodontei</taxon>
        <taxon>Myida</taxon>
        <taxon>Myoidea</taxon>
        <taxon>Myidae</taxon>
        <taxon>Mya</taxon>
    </lineage>
</organism>
<dbReference type="InterPro" id="IPR015813">
    <property type="entry name" value="Pyrv/PenolPyrv_kinase-like_dom"/>
</dbReference>
<dbReference type="PANTHER" id="PTHR11105">
    <property type="entry name" value="CITRATE LYASE SUBUNIT BETA-RELATED"/>
    <property type="match status" value="1"/>
</dbReference>
<proteinExistence type="predicted"/>
<evidence type="ECO:0000259" key="3">
    <source>
        <dbReference type="Pfam" id="PF03328"/>
    </source>
</evidence>
<dbReference type="Pfam" id="PF03328">
    <property type="entry name" value="HpcH_HpaI"/>
    <property type="match status" value="1"/>
</dbReference>
<evidence type="ECO:0000313" key="4">
    <source>
        <dbReference type="EMBL" id="WAR06873.1"/>
    </source>
</evidence>
<evidence type="ECO:0000313" key="5">
    <source>
        <dbReference type="Proteomes" id="UP001164746"/>
    </source>
</evidence>
<protein>
    <submittedName>
        <fullName evidence="4">CLYBL-like protein</fullName>
    </submittedName>
</protein>
<name>A0ABY7EA07_MYAAR</name>
<dbReference type="EMBL" id="CP111017">
    <property type="protein sequence ID" value="WAR06873.1"/>
    <property type="molecule type" value="Genomic_DNA"/>
</dbReference>
<keyword evidence="5" id="KW-1185">Reference proteome</keyword>
<feature type="domain" description="HpcH/HpaI aldolase/citrate lyase" evidence="3">
    <location>
        <begin position="235"/>
        <end position="450"/>
    </location>
</feature>
<sequence length="942" mass="103896">MSSKVTSVKSFGMARLLSWLMIRRTSADTGSTTDKTMANRIFKKLRTGGKLKAVSNLVYNGGSIVHLCWQPLGVRGVSRDVFQHDSAGKRVVRVGDRVLVAQVDTPHRHLHGVQYLPLDGILQGAFLFWVVHTVADRSSQQQTKAKLPALSNPPPPKPPHTPCITVSCSDCLKSMILDSRNSERGRRMLTGRLQGLVPSCLSCLRLQLRAVSMGTGCRQQAASTPGQKKRFTPRRAVLYVPGNDQRKLEKIPGLDVDCAVLDCEDGVAANRKVEARETIAGMLDRLKFGRTECVVRVNAVSSGLMEEDLRVMFQATNLPETVMVPKMNSVQELATVTHTIQTMLKDRDIPHKLSLVLFVESALGLLNLREVCQRATELSLRSSIFDVDGLVFGSDDYCADIGVKLVTTAKAFRLQAIDMVHIDYKDLDGLGKQSVRGADMGFTGKQVIHPGQIPVVQEAFSPSPDRVEWATSLIEAFQQHQASGQFSPAGSDLDLDRHADRQFHGVLHALFDDACKVGHVLGRNFVNELIMKLQYENEARQGVQFSQLLQYVLRGAVLGPSRPTPGPTSPPMGSQRSFSILQSVTAADISTCVYVSSVPSFSRQAWKYMARCRTRTASVVARYRPDPGLAGLIPRLPTPIPPPIPPAPTWQLLPPVAPLIFCFHHPPYQPAPAYQLLPPVAPLLSCFHHPPHQSAPSWQLLPPVAPLIYCFHYPPYQPTPPWPLLPPVAPLISCFHYPPHQPAPAWQLLPPVAPLKACFHYPPHQSSLSWQLMPAEVQEGLNIGSRGPSQGCHCLKASVIEYSGSLTIEGGDSYKVTKFPLHPKCESTLELGQDQLQVYSNDVKSIFDIDLPEQFHAGIIEVGSYFHTLCEGYRPEISTIEVSPEPPCEQVQVRQGGTHTHQLYIEILSPTDENCDLGEEKLQQIATVGITDQMQLINNQDT</sequence>
<keyword evidence="2" id="KW-0732">Signal</keyword>
<keyword evidence="1" id="KW-0479">Metal-binding</keyword>
<dbReference type="InterPro" id="IPR040186">
    <property type="entry name" value="Citramalyl-CoA_lyase"/>
</dbReference>
<dbReference type="SUPFAM" id="SSF51621">
    <property type="entry name" value="Phosphoenolpyruvate/pyruvate domain"/>
    <property type="match status" value="1"/>
</dbReference>
<feature type="signal peptide" evidence="2">
    <location>
        <begin position="1"/>
        <end position="27"/>
    </location>
</feature>
<dbReference type="InterPro" id="IPR040442">
    <property type="entry name" value="Pyrv_kinase-like_dom_sf"/>
</dbReference>
<dbReference type="Gene3D" id="3.20.20.60">
    <property type="entry name" value="Phosphoenolpyruvate-binding domains"/>
    <property type="match status" value="1"/>
</dbReference>
<evidence type="ECO:0000256" key="2">
    <source>
        <dbReference type="SAM" id="SignalP"/>
    </source>
</evidence>
<accession>A0ABY7EA07</accession>